<dbReference type="InterPro" id="IPR007278">
    <property type="entry name" value="DUF397"/>
</dbReference>
<keyword evidence="3" id="KW-1185">Reference proteome</keyword>
<dbReference type="RefSeq" id="WP_352016513.1">
    <property type="nucleotide sequence ID" value="NZ_JBHSBC010000054.1"/>
</dbReference>
<protein>
    <submittedName>
        <fullName evidence="2">DUF397 domain-containing protein</fullName>
    </submittedName>
</protein>
<evidence type="ECO:0000313" key="2">
    <source>
        <dbReference type="EMBL" id="MFC3986367.1"/>
    </source>
</evidence>
<organism evidence="2 3">
    <name type="scientific">Streptosporangium jomthongense</name>
    <dbReference type="NCBI Taxonomy" id="1193683"/>
    <lineage>
        <taxon>Bacteria</taxon>
        <taxon>Bacillati</taxon>
        <taxon>Actinomycetota</taxon>
        <taxon>Actinomycetes</taxon>
        <taxon>Streptosporangiales</taxon>
        <taxon>Streptosporangiaceae</taxon>
        <taxon>Streptosporangium</taxon>
    </lineage>
</organism>
<feature type="domain" description="DUF397" evidence="1">
    <location>
        <begin position="17"/>
        <end position="69"/>
    </location>
</feature>
<evidence type="ECO:0000259" key="1">
    <source>
        <dbReference type="Pfam" id="PF04149"/>
    </source>
</evidence>
<accession>A0ABV8FCD9</accession>
<gene>
    <name evidence="2" type="ORF">ACFOYY_39990</name>
</gene>
<evidence type="ECO:0000313" key="3">
    <source>
        <dbReference type="Proteomes" id="UP001595698"/>
    </source>
</evidence>
<reference evidence="3" key="1">
    <citation type="journal article" date="2019" name="Int. J. Syst. Evol. Microbiol.">
        <title>The Global Catalogue of Microorganisms (GCM) 10K type strain sequencing project: providing services to taxonomists for standard genome sequencing and annotation.</title>
        <authorList>
            <consortium name="The Broad Institute Genomics Platform"/>
            <consortium name="The Broad Institute Genome Sequencing Center for Infectious Disease"/>
            <person name="Wu L."/>
            <person name="Ma J."/>
        </authorList>
    </citation>
    <scope>NUCLEOTIDE SEQUENCE [LARGE SCALE GENOMIC DNA]</scope>
    <source>
        <strain evidence="3">TBRC 7912</strain>
    </source>
</reference>
<name>A0ABV8FCD9_9ACTN</name>
<proteinExistence type="predicted"/>
<sequence>MSQLHNGMSAALLDGVVWRKSRFSNPSGNCVELAVLPGGGVAIRNSRDPLGPALIYTSRELGAFVRGIKGGDFDDLIAAAD</sequence>
<dbReference type="EMBL" id="JBHSBC010000054">
    <property type="protein sequence ID" value="MFC3986367.1"/>
    <property type="molecule type" value="Genomic_DNA"/>
</dbReference>
<dbReference type="Pfam" id="PF04149">
    <property type="entry name" value="DUF397"/>
    <property type="match status" value="1"/>
</dbReference>
<dbReference type="Proteomes" id="UP001595698">
    <property type="component" value="Unassembled WGS sequence"/>
</dbReference>
<comment type="caution">
    <text evidence="2">The sequence shown here is derived from an EMBL/GenBank/DDBJ whole genome shotgun (WGS) entry which is preliminary data.</text>
</comment>